<protein>
    <submittedName>
        <fullName evidence="13">DUF3772 domain-containing protein</fullName>
    </submittedName>
</protein>
<comment type="similarity">
    <text evidence="2">Belongs to the MscS (TC 1.A.23) family.</text>
</comment>
<dbReference type="SUPFAM" id="SSF82861">
    <property type="entry name" value="Mechanosensitive channel protein MscS (YggB), transmembrane region"/>
    <property type="match status" value="1"/>
</dbReference>
<feature type="domain" description="Mechanosensitive ion channel MscS" evidence="10">
    <location>
        <begin position="608"/>
        <end position="675"/>
    </location>
</feature>
<feature type="transmembrane region" description="Helical" evidence="8">
    <location>
        <begin position="518"/>
        <end position="542"/>
    </location>
</feature>
<feature type="transmembrane region" description="Helical" evidence="8">
    <location>
        <begin position="474"/>
        <end position="498"/>
    </location>
</feature>
<proteinExistence type="inferred from homology"/>
<keyword evidence="3" id="KW-1003">Cell membrane</keyword>
<dbReference type="InterPro" id="IPR052702">
    <property type="entry name" value="MscS-like_channel"/>
</dbReference>
<evidence type="ECO:0000259" key="12">
    <source>
        <dbReference type="Pfam" id="PF21082"/>
    </source>
</evidence>
<dbReference type="Pfam" id="PF12607">
    <property type="entry name" value="DUF3772"/>
    <property type="match status" value="1"/>
</dbReference>
<dbReference type="InterPro" id="IPR049278">
    <property type="entry name" value="MS_channel_C"/>
</dbReference>
<evidence type="ECO:0000256" key="5">
    <source>
        <dbReference type="ARBA" id="ARBA00022989"/>
    </source>
</evidence>
<accession>A0ABW7I5N6</accession>
<dbReference type="InterPro" id="IPR022249">
    <property type="entry name" value="DUF3772"/>
</dbReference>
<evidence type="ECO:0000259" key="10">
    <source>
        <dbReference type="Pfam" id="PF00924"/>
    </source>
</evidence>
<dbReference type="InterPro" id="IPR023408">
    <property type="entry name" value="MscS_beta-dom_sf"/>
</dbReference>
<feature type="chain" id="PRO_5046992268" evidence="9">
    <location>
        <begin position="22"/>
        <end position="821"/>
    </location>
</feature>
<organism evidence="13 14">
    <name type="scientific">Roseovarius aquimarinus</name>
    <dbReference type="NCBI Taxonomy" id="1229156"/>
    <lineage>
        <taxon>Bacteria</taxon>
        <taxon>Pseudomonadati</taxon>
        <taxon>Pseudomonadota</taxon>
        <taxon>Alphaproteobacteria</taxon>
        <taxon>Rhodobacterales</taxon>
        <taxon>Roseobacteraceae</taxon>
        <taxon>Roseovarius</taxon>
    </lineage>
</organism>
<evidence type="ECO:0000313" key="14">
    <source>
        <dbReference type="Proteomes" id="UP001607157"/>
    </source>
</evidence>
<feature type="transmembrane region" description="Helical" evidence="8">
    <location>
        <begin position="592"/>
        <end position="621"/>
    </location>
</feature>
<name>A0ABW7I5N6_9RHOB</name>
<evidence type="ECO:0000256" key="2">
    <source>
        <dbReference type="ARBA" id="ARBA00008017"/>
    </source>
</evidence>
<evidence type="ECO:0000256" key="6">
    <source>
        <dbReference type="ARBA" id="ARBA00023136"/>
    </source>
</evidence>
<dbReference type="InterPro" id="IPR010920">
    <property type="entry name" value="LSM_dom_sf"/>
</dbReference>
<evidence type="ECO:0000313" key="13">
    <source>
        <dbReference type="EMBL" id="MFH0253393.1"/>
    </source>
</evidence>
<reference evidence="13 14" key="1">
    <citation type="submission" date="2024-10" db="EMBL/GenBank/DDBJ databases">
        <authorList>
            <person name="Yang X.-N."/>
        </authorList>
    </citation>
    <scope>NUCLEOTIDE SEQUENCE [LARGE SCALE GENOMIC DNA]</scope>
    <source>
        <strain evidence="13 14">CAU 1059</strain>
    </source>
</reference>
<feature type="signal peptide" evidence="9">
    <location>
        <begin position="1"/>
        <end position="21"/>
    </location>
</feature>
<evidence type="ECO:0000256" key="9">
    <source>
        <dbReference type="SAM" id="SignalP"/>
    </source>
</evidence>
<sequence length="821" mass="88634">MMQLLRNLLLALTLALVPAGAAILAAPDAAHAQQPPDAPDYERWEALADRASNAIANQRASLAAFEKLREDIAEWRTVFANAQSINASAIATLEAQLKALGPAPAEGEEESADIAREREALNDRLAELRAPVTQAQAAYSEADEMIRSVDRIIRERQTEELLERGPSPLNPAHWSEGVGAFFSTFTTVRAEVLGLLASPTERAALTSTLPAVALISLIGLVLLVRGRFWAEWLVRMLLPVKVTSGVWLIRFVMSLGEIVMPVLGMLLLAVAAGISGLVATHASALIDSLFGAVFIFLVARWLSRRLFAREDDGRLPLRLEADDRRKGRLYGALLGIVVAVLYLLRDVADGNGWTSEARVVVVFPIMVIAGLLLIRLARLLAVHCRASDQTDDDTDSGANTYRSRLGRLLSRLLTGVAVAAPFLAGVGYYKLGMGLLLPSLMSLMLMATILVLRGVVVEIYVLATRKSEGTSDDLVPMLAGFVLVLLSLPVFALIWGARVADLSELWVRFKRGVTLGDLTISPTIFLTLAVVFTLGFVLTRVLQGTLKNSLLPKTKMEMGARDAIVSGVGYVGILLAALIAITSAGIDLSSLAIVAGALSVGIGFGLQNIVSNFVSGIILLIERPISQGDWIEVNGQHGTVREISVRSTRIETFDRSDLIIPNSDLVSGVVTNYTKGSTVGRLIVKVGVAYGTDTKWVEGILREIATDHPMVLMNPEPTILFRGFGTDSYDFEIRAILRDVNWIMNVASDMNHAIAKRFSEEGIEIPYQQRDLWLRNPEMLTGAAAGAAQKKGAEPDAPQPKPEAQHMDDGDGAGDPDGDGR</sequence>
<dbReference type="Pfam" id="PF00924">
    <property type="entry name" value="MS_channel_2nd"/>
    <property type="match status" value="1"/>
</dbReference>
<dbReference type="EMBL" id="JBIHMM010000001">
    <property type="protein sequence ID" value="MFH0253393.1"/>
    <property type="molecule type" value="Genomic_DNA"/>
</dbReference>
<dbReference type="InterPro" id="IPR011066">
    <property type="entry name" value="MscS_channel_C_sf"/>
</dbReference>
<feature type="transmembrane region" description="Helical" evidence="8">
    <location>
        <begin position="327"/>
        <end position="345"/>
    </location>
</feature>
<gene>
    <name evidence="13" type="ORF">ACGRVM_05795</name>
</gene>
<dbReference type="Pfam" id="PF21082">
    <property type="entry name" value="MS_channel_3rd"/>
    <property type="match status" value="1"/>
</dbReference>
<keyword evidence="6 8" id="KW-0472">Membrane</keyword>
<dbReference type="SUPFAM" id="SSF82689">
    <property type="entry name" value="Mechanosensitive channel protein MscS (YggB), C-terminal domain"/>
    <property type="match status" value="1"/>
</dbReference>
<evidence type="ECO:0000256" key="4">
    <source>
        <dbReference type="ARBA" id="ARBA00022692"/>
    </source>
</evidence>
<feature type="transmembrane region" description="Helical" evidence="8">
    <location>
        <begin position="357"/>
        <end position="377"/>
    </location>
</feature>
<dbReference type="InterPro" id="IPR006685">
    <property type="entry name" value="MscS_channel_2nd"/>
</dbReference>
<dbReference type="Gene3D" id="1.10.287.1260">
    <property type="match status" value="1"/>
</dbReference>
<feature type="transmembrane region" description="Helical" evidence="8">
    <location>
        <begin position="278"/>
        <end position="299"/>
    </location>
</feature>
<feature type="transmembrane region" description="Helical" evidence="8">
    <location>
        <begin position="563"/>
        <end position="586"/>
    </location>
</feature>
<evidence type="ECO:0000256" key="3">
    <source>
        <dbReference type="ARBA" id="ARBA00022475"/>
    </source>
</evidence>
<dbReference type="Gene3D" id="3.30.70.100">
    <property type="match status" value="1"/>
</dbReference>
<keyword evidence="9" id="KW-0732">Signal</keyword>
<dbReference type="PROSITE" id="PS01246">
    <property type="entry name" value="UPF0003"/>
    <property type="match status" value="1"/>
</dbReference>
<feature type="domain" description="Mechanosensitive ion channel MscS C-terminal" evidence="12">
    <location>
        <begin position="684"/>
        <end position="765"/>
    </location>
</feature>
<keyword evidence="4 8" id="KW-0812">Transmembrane</keyword>
<evidence type="ECO:0000259" key="11">
    <source>
        <dbReference type="Pfam" id="PF12607"/>
    </source>
</evidence>
<dbReference type="PANTHER" id="PTHR30347">
    <property type="entry name" value="POTASSIUM CHANNEL RELATED"/>
    <property type="match status" value="1"/>
</dbReference>
<feature type="transmembrane region" description="Helical" evidence="8">
    <location>
        <begin position="245"/>
        <end position="272"/>
    </location>
</feature>
<feature type="transmembrane region" description="Helical" evidence="8">
    <location>
        <begin position="435"/>
        <end position="462"/>
    </location>
</feature>
<evidence type="ECO:0000256" key="1">
    <source>
        <dbReference type="ARBA" id="ARBA00004651"/>
    </source>
</evidence>
<comment type="subcellular location">
    <subcellularLocation>
        <location evidence="1">Cell membrane</location>
        <topology evidence="1">Multi-pass membrane protein</topology>
    </subcellularLocation>
</comment>
<evidence type="ECO:0000256" key="8">
    <source>
        <dbReference type="SAM" id="Phobius"/>
    </source>
</evidence>
<feature type="compositionally biased region" description="Acidic residues" evidence="7">
    <location>
        <begin position="810"/>
        <end position="821"/>
    </location>
</feature>
<keyword evidence="14" id="KW-1185">Reference proteome</keyword>
<dbReference type="InterPro" id="IPR011014">
    <property type="entry name" value="MscS_channel_TM-2"/>
</dbReference>
<dbReference type="SUPFAM" id="SSF50182">
    <property type="entry name" value="Sm-like ribonucleoproteins"/>
    <property type="match status" value="1"/>
</dbReference>
<feature type="transmembrane region" description="Helical" evidence="8">
    <location>
        <begin position="203"/>
        <end position="224"/>
    </location>
</feature>
<evidence type="ECO:0000256" key="7">
    <source>
        <dbReference type="SAM" id="MobiDB-lite"/>
    </source>
</evidence>
<feature type="domain" description="DUF3772" evidence="11">
    <location>
        <begin position="134"/>
        <end position="179"/>
    </location>
</feature>
<dbReference type="Gene3D" id="2.30.30.60">
    <property type="match status" value="1"/>
</dbReference>
<comment type="caution">
    <text evidence="13">The sequence shown here is derived from an EMBL/GenBank/DDBJ whole genome shotgun (WGS) entry which is preliminary data.</text>
</comment>
<dbReference type="Proteomes" id="UP001607157">
    <property type="component" value="Unassembled WGS sequence"/>
</dbReference>
<dbReference type="PANTHER" id="PTHR30347:SF1">
    <property type="entry name" value="MECHANOSENSITIVE CHANNEL MSCK"/>
    <property type="match status" value="1"/>
</dbReference>
<keyword evidence="5 8" id="KW-1133">Transmembrane helix</keyword>
<dbReference type="InterPro" id="IPR006686">
    <property type="entry name" value="MscS_channel_CS"/>
</dbReference>
<dbReference type="RefSeq" id="WP_377167711.1">
    <property type="nucleotide sequence ID" value="NZ_JBHTJC010000001.1"/>
</dbReference>
<feature type="region of interest" description="Disordered" evidence="7">
    <location>
        <begin position="783"/>
        <end position="821"/>
    </location>
</feature>
<feature type="transmembrane region" description="Helical" evidence="8">
    <location>
        <begin position="408"/>
        <end position="429"/>
    </location>
</feature>